<feature type="compositionally biased region" description="Low complexity" evidence="9">
    <location>
        <begin position="462"/>
        <end position="473"/>
    </location>
</feature>
<evidence type="ECO:0000256" key="6">
    <source>
        <dbReference type="ARBA" id="ARBA00023055"/>
    </source>
</evidence>
<dbReference type="InterPro" id="IPR001680">
    <property type="entry name" value="WD40_rpt"/>
</dbReference>
<feature type="region of interest" description="Disordered" evidence="9">
    <location>
        <begin position="561"/>
        <end position="611"/>
    </location>
</feature>
<evidence type="ECO:0000256" key="1">
    <source>
        <dbReference type="ARBA" id="ARBA00004586"/>
    </source>
</evidence>
<keyword evidence="6" id="KW-0445">Lipid transport</keyword>
<evidence type="ECO:0000256" key="5">
    <source>
        <dbReference type="ARBA" id="ARBA00022989"/>
    </source>
</evidence>
<feature type="compositionally biased region" description="Basic and acidic residues" evidence="9">
    <location>
        <begin position="475"/>
        <end position="485"/>
    </location>
</feature>
<evidence type="ECO:0000259" key="11">
    <source>
        <dbReference type="PROSITE" id="PS51847"/>
    </source>
</evidence>
<keyword evidence="5 10" id="KW-1133">Transmembrane helix</keyword>
<dbReference type="CDD" id="cd21675">
    <property type="entry name" value="SMP_TEX2"/>
    <property type="match status" value="1"/>
</dbReference>
<dbReference type="PANTHER" id="PTHR13466">
    <property type="entry name" value="TEX2 PROTEIN-RELATED"/>
    <property type="match status" value="1"/>
</dbReference>
<feature type="compositionally biased region" description="Acidic residues" evidence="9">
    <location>
        <begin position="820"/>
        <end position="835"/>
    </location>
</feature>
<name>A0A8J2P7X7_9HEXA</name>
<feature type="compositionally biased region" description="Polar residues" evidence="9">
    <location>
        <begin position="732"/>
        <end position="772"/>
    </location>
</feature>
<evidence type="ECO:0000256" key="8">
    <source>
        <dbReference type="ARBA" id="ARBA00023136"/>
    </source>
</evidence>
<comment type="subcellular location">
    <subcellularLocation>
        <location evidence="1">Endoplasmic reticulum membrane</location>
    </subcellularLocation>
</comment>
<dbReference type="GO" id="GO:0008289">
    <property type="term" value="F:lipid binding"/>
    <property type="evidence" value="ECO:0007669"/>
    <property type="project" value="UniProtKB-KW"/>
</dbReference>
<protein>
    <recommendedName>
        <fullName evidence="11">SMP-LTD domain-containing protein</fullName>
    </recommendedName>
</protein>
<dbReference type="PROSITE" id="PS51847">
    <property type="entry name" value="SMP"/>
    <property type="match status" value="1"/>
</dbReference>
<dbReference type="PANTHER" id="PTHR13466:SF0">
    <property type="entry name" value="SMP-LTD DOMAIN-CONTAINING PROTEIN"/>
    <property type="match status" value="1"/>
</dbReference>
<feature type="compositionally biased region" description="Low complexity" evidence="9">
    <location>
        <begin position="773"/>
        <end position="809"/>
    </location>
</feature>
<dbReference type="Proteomes" id="UP000708208">
    <property type="component" value="Unassembled WGS sequence"/>
</dbReference>
<dbReference type="SMART" id="SM00320">
    <property type="entry name" value="WD40"/>
    <property type="match status" value="3"/>
</dbReference>
<evidence type="ECO:0000256" key="4">
    <source>
        <dbReference type="ARBA" id="ARBA00022824"/>
    </source>
</evidence>
<dbReference type="OrthoDB" id="26740at2759"/>
<feature type="region of interest" description="Disordered" evidence="9">
    <location>
        <begin position="460"/>
        <end position="485"/>
    </location>
</feature>
<evidence type="ECO:0000256" key="9">
    <source>
        <dbReference type="SAM" id="MobiDB-lite"/>
    </source>
</evidence>
<evidence type="ECO:0000256" key="10">
    <source>
        <dbReference type="SAM" id="Phobius"/>
    </source>
</evidence>
<dbReference type="GO" id="GO:0006869">
    <property type="term" value="P:lipid transport"/>
    <property type="evidence" value="ECO:0007669"/>
    <property type="project" value="UniProtKB-KW"/>
</dbReference>
<evidence type="ECO:0000313" key="12">
    <source>
        <dbReference type="EMBL" id="CAG7729362.1"/>
    </source>
</evidence>
<comment type="caution">
    <text evidence="12">The sequence shown here is derived from an EMBL/GenBank/DDBJ whole genome shotgun (WGS) entry which is preliminary data.</text>
</comment>
<keyword evidence="8 10" id="KW-0472">Membrane</keyword>
<keyword evidence="4" id="KW-0256">Endoplasmic reticulum</keyword>
<organism evidence="12 13">
    <name type="scientific">Allacma fusca</name>
    <dbReference type="NCBI Taxonomy" id="39272"/>
    <lineage>
        <taxon>Eukaryota</taxon>
        <taxon>Metazoa</taxon>
        <taxon>Ecdysozoa</taxon>
        <taxon>Arthropoda</taxon>
        <taxon>Hexapoda</taxon>
        <taxon>Collembola</taxon>
        <taxon>Symphypleona</taxon>
        <taxon>Sminthuridae</taxon>
        <taxon>Allacma</taxon>
    </lineage>
</organism>
<keyword evidence="13" id="KW-1185">Reference proteome</keyword>
<evidence type="ECO:0000256" key="3">
    <source>
        <dbReference type="ARBA" id="ARBA00022692"/>
    </source>
</evidence>
<reference evidence="12" key="1">
    <citation type="submission" date="2021-06" db="EMBL/GenBank/DDBJ databases">
        <authorList>
            <person name="Hodson N. C."/>
            <person name="Mongue J. A."/>
            <person name="Jaron S. K."/>
        </authorList>
    </citation>
    <scope>NUCLEOTIDE SEQUENCE</scope>
</reference>
<feature type="compositionally biased region" description="Basic and acidic residues" evidence="9">
    <location>
        <begin position="561"/>
        <end position="594"/>
    </location>
</feature>
<feature type="region of interest" description="Disordered" evidence="9">
    <location>
        <begin position="731"/>
        <end position="867"/>
    </location>
</feature>
<proteinExistence type="predicted"/>
<dbReference type="EMBL" id="CAJVCH010177209">
    <property type="protein sequence ID" value="CAG7729362.1"/>
    <property type="molecule type" value="Genomic_DNA"/>
</dbReference>
<gene>
    <name evidence="12" type="ORF">AFUS01_LOCUS18082</name>
</gene>
<feature type="transmembrane region" description="Helical" evidence="10">
    <location>
        <begin position="250"/>
        <end position="283"/>
    </location>
</feature>
<evidence type="ECO:0000313" key="13">
    <source>
        <dbReference type="Proteomes" id="UP000708208"/>
    </source>
</evidence>
<accession>A0A8J2P7X7</accession>
<feature type="compositionally biased region" description="Low complexity" evidence="9">
    <location>
        <begin position="9"/>
        <end position="30"/>
    </location>
</feature>
<keyword evidence="3 10" id="KW-0812">Transmembrane</keyword>
<evidence type="ECO:0000256" key="7">
    <source>
        <dbReference type="ARBA" id="ARBA00023121"/>
    </source>
</evidence>
<feature type="compositionally biased region" description="Basic and acidic residues" evidence="9">
    <location>
        <begin position="838"/>
        <end position="851"/>
    </location>
</feature>
<keyword evidence="2" id="KW-0813">Transport</keyword>
<keyword evidence="7" id="KW-0446">Lipid-binding</keyword>
<feature type="compositionally biased region" description="Acidic residues" evidence="9">
    <location>
        <begin position="1280"/>
        <end position="1292"/>
    </location>
</feature>
<dbReference type="InterPro" id="IPR031468">
    <property type="entry name" value="SMP_LBD"/>
</dbReference>
<sequence length="1767" mass="195513">MSESRKGKITLSGLSKGSSSSSTFPSFRFSPENEEIEEIMLQDPTAEDRPQSLPESPKQSGSGGDVSPLKEMLKHKWANKWEKRSLSLDLDLKGKIITAIEDKRKSIFSQFIPEETGIIPPSTSIAEHIGYAGDSDHPMTLNSAKHLLESHIGTGEFHVDVEEVGLDYLANALQNEDNHLDQILKFNVAADLLQEYFGGYSPVYHHHPRNQSELPLSETIIEICKEDLKPITILNNILSAIASNGWTKYLIGLAAVALFLPFGSVFITPILWMLVGGIAVIIFQESLLCKSLATRVEQANDIHQNVHGSKSDISTSQSSSSLASIPAYSVDTDRSIQRYSDRSQGWMTEFEGEYDPFTCHVGLTRIVFVRLEGFTLYVSYPHPKHRIPKRPLWNDVPISSEITFVRHNVYNISGATVFIAPERLARKRAWNKKYPIAIRLPNHSVLTTVSPNSADNIVLGDSSTTEVSSSNHSQGDSKKTIEPKKEIVREDCSQRVIYLFSRTDREKDDWFRRIVASTMTGPYCRDSPETLSATANEQEHLQEYLEYMRKIIPNVTCETVEKPSKSLSKQDGKDHTGEKDGGKKDASVTFDKSESSSNSSKVDETPVSSRKGSPALLDDTVVLEKIFTVPHSPVFLNALIGRLFYDFLRSPYWTAKVNDLIQKKFNYIRRPQFLDALVVRDLDLGSAIPVIQRASSPFVDSQGLWIDLDLTYEGSITVTLETKLNLLKLRKSPSQETPEEVSQSGNANPNAPQNGSAAANDYSAASTKKSAQNTSSNGTNMNSGSANSHEGQLSAASSSTTISAGRSSTPHQAVPHMFDSDADDSGESSEDDTNPEDFIAKHPDSSSKDDVQNPSDSSSGASSKGKKILKMAEKIASSKYVQHATEMKVVKKAIANVANTPLVLCVELKSLIGTLVLNITPPPTDRLWMGFRHNPAMQISARPKFGARAVNLTHVTDWIQKKLLHEFQRVIVFPNMNDITIPLMEFKVPKVHFKESSDRPCTLVAKDFTYTSSNGPEHSDPKVKILKNSSLKITCVGLANKSFLLCTCSDDAVYLWKKDSLLREWGRKKVVKSLGKILHCAIFATDKHIFVTLSKFEEIIIIHCSSYVKLEPKGSLDLSSIDIYATIDKIKEPNSWITCFVLQGKLNVIGLAQGNGVSLRLWDVSRHNDIISKKLLDHKTVPQIKSIASADIFLQDRESFLVLFGCDGQVEVLLVAANGFSLINRIRVDDSIDERLKHVPANSFAKPLPPPTQSMKAEFRIISGHFFLLNSCKDVQPGNEADDTASENDSEMENSGQNNSLISACKGSVRTLCPQLLAIVATTKKILFLNLRSGEVELSVKYEDLDKNIGLMVNSIAVTYDEGSSELVGAMQLMMDKNIYFFRVGVESQDESSDNVNSCFLISSENYSSKSVLRKKLKSPRNILPKGTKSLSGLGSKRMSSRSRRILTSTSSGSFSTSSEVHLKSSYTTVSLVKKGMSRSGKGKDKGDCCKTIQSPRTGFPMAVPSSPRQSIILDTKSSYEDNQLFYDSPNSYQLPQRLSESGISSIRIGQSRDGRLMAVGANVSPLLVLKTHPFENLRLYKDTGRVSSVNFAFNSNYLLVATNDCKTLVLDWRGGKELLDFKFTSKFNEHIETVFYSNFVICGLSSKCLQVFDANTEKLAISIPQSHTRPLTCIRLNEAPKGSNATALCNFILTSAPSSVDPIKLWDLRTARSVSQLFLLAGVTLPLDLRIIRLSSTTFEKSTRVFSPLKGCDPLCWTVLSIRLSH</sequence>
<feature type="region of interest" description="Disordered" evidence="9">
    <location>
        <begin position="1278"/>
        <end position="1297"/>
    </location>
</feature>
<evidence type="ECO:0000256" key="2">
    <source>
        <dbReference type="ARBA" id="ARBA00022448"/>
    </source>
</evidence>
<feature type="region of interest" description="Disordered" evidence="9">
    <location>
        <begin position="1"/>
        <end position="68"/>
    </location>
</feature>
<feature type="domain" description="SMP-LTD" evidence="11">
    <location>
        <begin position="629"/>
        <end position="982"/>
    </location>
</feature>
<dbReference type="GO" id="GO:0005789">
    <property type="term" value="C:endoplasmic reticulum membrane"/>
    <property type="evidence" value="ECO:0007669"/>
    <property type="project" value="UniProtKB-SubCell"/>
</dbReference>